<dbReference type="InterPro" id="IPR042098">
    <property type="entry name" value="TauD-like_sf"/>
</dbReference>
<feature type="region of interest" description="Disordered" evidence="2">
    <location>
        <begin position="103"/>
        <end position="159"/>
    </location>
</feature>
<dbReference type="AlphaFoldDB" id="A0A974P4N4"/>
<accession>A0A974P4N4</accession>
<feature type="domain" description="TauD/TfdA-like" evidence="3">
    <location>
        <begin position="38"/>
        <end position="112"/>
    </location>
</feature>
<keyword evidence="1" id="KW-0560">Oxidoreductase</keyword>
<sequence>MTNSAKPWPRLSSTGARHDHHPRPLDSPHRRLRRLVQGVDLNRANDAEIDAIRSTVFDRGVAFIHGQQMTPEQQIAFAKRLAPIVVNRYFPKTERYPEIAKVEKTPSSRPTSAAAGTPTTATTSRRPWARCCWPSRRRPPAATPCSPTCMPPMTPSPTA</sequence>
<keyword evidence="4" id="KW-0223">Dioxygenase</keyword>
<dbReference type="GO" id="GO:0016706">
    <property type="term" value="F:2-oxoglutarate-dependent dioxygenase activity"/>
    <property type="evidence" value="ECO:0007669"/>
    <property type="project" value="UniProtKB-ARBA"/>
</dbReference>
<dbReference type="InterPro" id="IPR003819">
    <property type="entry name" value="TauD/TfdA-like"/>
</dbReference>
<proteinExistence type="predicted"/>
<evidence type="ECO:0000313" key="4">
    <source>
        <dbReference type="EMBL" id="QQZ50902.1"/>
    </source>
</evidence>
<reference evidence="4" key="1">
    <citation type="submission" date="2021-01" db="EMBL/GenBank/DDBJ databases">
        <title>Genome sequence of Phenylobacterium sp. 20VBR1 isolated from a valley glaceir, Ny-Alesund, Svalbard.</title>
        <authorList>
            <person name="Thomas F.A."/>
            <person name="Krishnan K.P."/>
            <person name="Sinha R.K."/>
        </authorList>
    </citation>
    <scope>NUCLEOTIDE SEQUENCE</scope>
    <source>
        <strain evidence="4">20VBR1</strain>
    </source>
</reference>
<protein>
    <submittedName>
        <fullName evidence="4">TauD/TfdA family dioxygenase</fullName>
    </submittedName>
</protein>
<gene>
    <name evidence="4" type="ORF">JKL49_06475</name>
</gene>
<dbReference type="Pfam" id="PF02668">
    <property type="entry name" value="TauD"/>
    <property type="match status" value="1"/>
</dbReference>
<feature type="region of interest" description="Disordered" evidence="2">
    <location>
        <begin position="1"/>
        <end position="29"/>
    </location>
</feature>
<feature type="compositionally biased region" description="Pro residues" evidence="2">
    <location>
        <begin position="149"/>
        <end position="159"/>
    </location>
</feature>
<evidence type="ECO:0000259" key="3">
    <source>
        <dbReference type="Pfam" id="PF02668"/>
    </source>
</evidence>
<dbReference type="EMBL" id="CP068570">
    <property type="protein sequence ID" value="QQZ50902.1"/>
    <property type="molecule type" value="Genomic_DNA"/>
</dbReference>
<organism evidence="4">
    <name type="scientific">Phenylobacterium glaciei</name>
    <dbReference type="NCBI Taxonomy" id="2803784"/>
    <lineage>
        <taxon>Bacteria</taxon>
        <taxon>Pseudomonadati</taxon>
        <taxon>Pseudomonadota</taxon>
        <taxon>Alphaproteobacteria</taxon>
        <taxon>Caulobacterales</taxon>
        <taxon>Caulobacteraceae</taxon>
        <taxon>Phenylobacterium</taxon>
    </lineage>
</organism>
<dbReference type="SUPFAM" id="SSF51197">
    <property type="entry name" value="Clavaminate synthase-like"/>
    <property type="match status" value="1"/>
</dbReference>
<evidence type="ECO:0000256" key="2">
    <source>
        <dbReference type="SAM" id="MobiDB-lite"/>
    </source>
</evidence>
<feature type="compositionally biased region" description="Polar residues" evidence="2">
    <location>
        <begin position="1"/>
        <end position="15"/>
    </location>
</feature>
<feature type="compositionally biased region" description="Low complexity" evidence="2">
    <location>
        <begin position="107"/>
        <end position="130"/>
    </location>
</feature>
<name>A0A974P4N4_9CAUL</name>
<evidence type="ECO:0000256" key="1">
    <source>
        <dbReference type="ARBA" id="ARBA00023002"/>
    </source>
</evidence>
<dbReference type="Gene3D" id="3.60.130.10">
    <property type="entry name" value="Clavaminate synthase-like"/>
    <property type="match status" value="1"/>
</dbReference>